<keyword evidence="2" id="KW-0813">Transport</keyword>
<reference evidence="6 7" key="1">
    <citation type="submission" date="2020-01" db="EMBL/GenBank/DDBJ databases">
        <title>Genomes of bacteria type strains.</title>
        <authorList>
            <person name="Chen J."/>
            <person name="Zhu S."/>
            <person name="Chen J."/>
        </authorList>
    </citation>
    <scope>NUCLEOTIDE SEQUENCE [LARGE SCALE GENOMIC DNA]</scope>
    <source>
        <strain evidence="6 7">KCTC 52919</strain>
    </source>
</reference>
<evidence type="ECO:0000256" key="3">
    <source>
        <dbReference type="ARBA" id="ARBA00022729"/>
    </source>
</evidence>
<keyword evidence="7" id="KW-1185">Reference proteome</keyword>
<evidence type="ECO:0000313" key="7">
    <source>
        <dbReference type="Proteomes" id="UP000476332"/>
    </source>
</evidence>
<dbReference type="RefSeq" id="WP_163045776.1">
    <property type="nucleotide sequence ID" value="NZ_JAAAMJ010000022.1"/>
</dbReference>
<organism evidence="6 7">
    <name type="scientific">Aurantimonas aggregata</name>
    <dbReference type="NCBI Taxonomy" id="2047720"/>
    <lineage>
        <taxon>Bacteria</taxon>
        <taxon>Pseudomonadati</taxon>
        <taxon>Pseudomonadota</taxon>
        <taxon>Alphaproteobacteria</taxon>
        <taxon>Hyphomicrobiales</taxon>
        <taxon>Aurantimonadaceae</taxon>
        <taxon>Aurantimonas</taxon>
    </lineage>
</organism>
<name>A0A6L9MNE8_9HYPH</name>
<accession>A0A6L9MNE8</accession>
<protein>
    <submittedName>
        <fullName evidence="6">ABC transporter substrate-binding protein</fullName>
    </submittedName>
</protein>
<dbReference type="CDD" id="cd06342">
    <property type="entry name" value="PBP1_ABC_LIVBP-like"/>
    <property type="match status" value="1"/>
</dbReference>
<dbReference type="InterPro" id="IPR028081">
    <property type="entry name" value="Leu-bd"/>
</dbReference>
<dbReference type="AlphaFoldDB" id="A0A6L9MNE8"/>
<comment type="caution">
    <text evidence="6">The sequence shown here is derived from an EMBL/GenBank/DDBJ whole genome shotgun (WGS) entry which is preliminary data.</text>
</comment>
<keyword evidence="4" id="KW-0029">Amino-acid transport</keyword>
<dbReference type="GO" id="GO:0006865">
    <property type="term" value="P:amino acid transport"/>
    <property type="evidence" value="ECO:0007669"/>
    <property type="project" value="UniProtKB-KW"/>
</dbReference>
<dbReference type="PRINTS" id="PR00337">
    <property type="entry name" value="LEUILEVALBP"/>
</dbReference>
<dbReference type="InterPro" id="IPR000709">
    <property type="entry name" value="Leu_Ile_Val-bd"/>
</dbReference>
<dbReference type="InterPro" id="IPR028082">
    <property type="entry name" value="Peripla_BP_I"/>
</dbReference>
<evidence type="ECO:0000256" key="2">
    <source>
        <dbReference type="ARBA" id="ARBA00022448"/>
    </source>
</evidence>
<dbReference type="Pfam" id="PF13458">
    <property type="entry name" value="Peripla_BP_6"/>
    <property type="match status" value="1"/>
</dbReference>
<gene>
    <name evidence="6" type="ORF">GTW51_19765</name>
</gene>
<evidence type="ECO:0000259" key="5">
    <source>
        <dbReference type="Pfam" id="PF13458"/>
    </source>
</evidence>
<dbReference type="PANTHER" id="PTHR47151">
    <property type="entry name" value="LEU/ILE/VAL-BINDING ABC TRANSPORTER SUBUNIT"/>
    <property type="match status" value="1"/>
</dbReference>
<evidence type="ECO:0000256" key="1">
    <source>
        <dbReference type="ARBA" id="ARBA00010062"/>
    </source>
</evidence>
<dbReference type="Proteomes" id="UP000476332">
    <property type="component" value="Unassembled WGS sequence"/>
</dbReference>
<keyword evidence="3" id="KW-0732">Signal</keyword>
<evidence type="ECO:0000313" key="6">
    <source>
        <dbReference type="EMBL" id="NDV88928.1"/>
    </source>
</evidence>
<dbReference type="EMBL" id="JAAAMJ010000022">
    <property type="protein sequence ID" value="NDV88928.1"/>
    <property type="molecule type" value="Genomic_DNA"/>
</dbReference>
<evidence type="ECO:0000256" key="4">
    <source>
        <dbReference type="ARBA" id="ARBA00022970"/>
    </source>
</evidence>
<dbReference type="PANTHER" id="PTHR47151:SF2">
    <property type="entry name" value="AMINO ACID BINDING PROTEIN"/>
    <property type="match status" value="1"/>
</dbReference>
<feature type="domain" description="Leucine-binding protein" evidence="5">
    <location>
        <begin position="18"/>
        <end position="340"/>
    </location>
</feature>
<sequence>MAVVAAIATAGVAQAQETVKIGFLGPLSGGNAQQGLTARNGFQLAVDQANARDLPFDIEPVILDDGANPQTGVSAALKLTNDPDVVAATGHWNSGVALATAPVITRAAIPFVIWGAISPKITETNNPLLSRVVTTLVNTNEPLAKWAVENVGKNIAIVSDTSDYGAANVTAFSEPFEAAGGTIVTAETAPVGTTDFRATLTKIKSGNPDAIYFGGVVTEAGLVRQQMKEVGLDVPMIGVDGFYDPEFIKIAGDAAEGTMVGIVKEQENDKLAEMNAAYEAAGFAEPAGTYTKNAYDAANIIIAAIEKAGTDRAAVAEAIRATEYDGAMGRTSFDENGQTKLPVDLEIRVVRDGNWETLEQ</sequence>
<proteinExistence type="inferred from homology"/>
<dbReference type="Gene3D" id="3.40.50.2300">
    <property type="match status" value="2"/>
</dbReference>
<comment type="similarity">
    <text evidence="1">Belongs to the leucine-binding protein family.</text>
</comment>
<dbReference type="SUPFAM" id="SSF53822">
    <property type="entry name" value="Periplasmic binding protein-like I"/>
    <property type="match status" value="1"/>
</dbReference>